<dbReference type="InterPro" id="IPR023214">
    <property type="entry name" value="HAD_sf"/>
</dbReference>
<dbReference type="PANTHER" id="PTHR10000:SF8">
    <property type="entry name" value="HAD SUPERFAMILY HYDROLASE-LIKE, TYPE 3"/>
    <property type="match status" value="1"/>
</dbReference>
<name>A0A1H6ZYN4_9FIRM</name>
<organism evidence="1 2">
    <name type="scientific">Propionispira arboris</name>
    <dbReference type="NCBI Taxonomy" id="84035"/>
    <lineage>
        <taxon>Bacteria</taxon>
        <taxon>Bacillati</taxon>
        <taxon>Bacillota</taxon>
        <taxon>Negativicutes</taxon>
        <taxon>Selenomonadales</taxon>
        <taxon>Selenomonadaceae</taxon>
        <taxon>Propionispira</taxon>
    </lineage>
</organism>
<reference evidence="1 2" key="1">
    <citation type="submission" date="2016-10" db="EMBL/GenBank/DDBJ databases">
        <authorList>
            <person name="de Groot N.N."/>
        </authorList>
    </citation>
    <scope>NUCLEOTIDE SEQUENCE [LARGE SCALE GENOMIC DNA]</scope>
    <source>
        <strain evidence="1 2">DSM 2179</strain>
    </source>
</reference>
<dbReference type="NCBIfam" id="TIGR01484">
    <property type="entry name" value="HAD-SF-IIB"/>
    <property type="match status" value="1"/>
</dbReference>
<dbReference type="Gene3D" id="3.40.50.1000">
    <property type="entry name" value="HAD superfamily/HAD-like"/>
    <property type="match status" value="1"/>
</dbReference>
<dbReference type="GO" id="GO:0016791">
    <property type="term" value="F:phosphatase activity"/>
    <property type="evidence" value="ECO:0007669"/>
    <property type="project" value="TreeGrafter"/>
</dbReference>
<dbReference type="InterPro" id="IPR006379">
    <property type="entry name" value="HAD-SF_hydro_IIB"/>
</dbReference>
<dbReference type="GO" id="GO:0005829">
    <property type="term" value="C:cytosol"/>
    <property type="evidence" value="ECO:0007669"/>
    <property type="project" value="TreeGrafter"/>
</dbReference>
<dbReference type="Gene3D" id="3.30.1240.10">
    <property type="match status" value="1"/>
</dbReference>
<dbReference type="PANTHER" id="PTHR10000">
    <property type="entry name" value="PHOSPHOSERINE PHOSPHATASE"/>
    <property type="match status" value="1"/>
</dbReference>
<dbReference type="PROSITE" id="PS01229">
    <property type="entry name" value="COF_2"/>
    <property type="match status" value="1"/>
</dbReference>
<dbReference type="Pfam" id="PF08282">
    <property type="entry name" value="Hydrolase_3"/>
    <property type="match status" value="1"/>
</dbReference>
<dbReference type="InterPro" id="IPR036412">
    <property type="entry name" value="HAD-like_sf"/>
</dbReference>
<dbReference type="RefSeq" id="WP_177177561.1">
    <property type="nucleotide sequence ID" value="NZ_FNZK01000011.1"/>
</dbReference>
<dbReference type="SFLD" id="SFLDS00003">
    <property type="entry name" value="Haloacid_Dehalogenase"/>
    <property type="match status" value="1"/>
</dbReference>
<dbReference type="GO" id="GO:0000287">
    <property type="term" value="F:magnesium ion binding"/>
    <property type="evidence" value="ECO:0007669"/>
    <property type="project" value="TreeGrafter"/>
</dbReference>
<gene>
    <name evidence="1" type="ORF">SAMN05660742_1115</name>
</gene>
<dbReference type="STRING" id="84035.SAMN05660742_1115"/>
<protein>
    <recommendedName>
        <fullName evidence="3">Cof subfamily of IIB subfamily of haloacid dehalogenase superfamily/HAD-superfamily hydrolase, subfamily IIB</fullName>
    </recommendedName>
</protein>
<dbReference type="SUPFAM" id="SSF56784">
    <property type="entry name" value="HAD-like"/>
    <property type="match status" value="1"/>
</dbReference>
<dbReference type="Proteomes" id="UP000199662">
    <property type="component" value="Unassembled WGS sequence"/>
</dbReference>
<dbReference type="EMBL" id="FNZK01000011">
    <property type="protein sequence ID" value="SEJ58461.1"/>
    <property type="molecule type" value="Genomic_DNA"/>
</dbReference>
<evidence type="ECO:0000313" key="2">
    <source>
        <dbReference type="Proteomes" id="UP000199662"/>
    </source>
</evidence>
<dbReference type="CDD" id="cd07516">
    <property type="entry name" value="HAD_Pase"/>
    <property type="match status" value="1"/>
</dbReference>
<dbReference type="NCBIfam" id="TIGR00099">
    <property type="entry name" value="Cof-subfamily"/>
    <property type="match status" value="1"/>
</dbReference>
<evidence type="ECO:0008006" key="3">
    <source>
        <dbReference type="Google" id="ProtNLM"/>
    </source>
</evidence>
<evidence type="ECO:0000313" key="1">
    <source>
        <dbReference type="EMBL" id="SEJ58461.1"/>
    </source>
</evidence>
<dbReference type="InterPro" id="IPR000150">
    <property type="entry name" value="Cof"/>
</dbReference>
<keyword evidence="2" id="KW-1185">Reference proteome</keyword>
<dbReference type="AlphaFoldDB" id="A0A1H6ZYN4"/>
<sequence length="273" mass="30978">MHIKLIALDMDGTTLNENHEVSTITKDAIEQAIAKNVEVIISTGRTGVELKPIFDKFTNIRYFICGNGSKIYDREKNINIYQNMLPFKESSSIMQQLIQYDVVPEVYANERIYTDQYYYDHIDDYIDPTLKSLILRSLTPVESIHDFLLQHKKPIEKINIFYKDSKSKNKIHSLCTNMPVTLTSSLDQNIEINSKTASKGNALQHLCQHLQIESTDVMAIGDAFNDISMLKYAGYSVAMGNAIPEVKEIAKFTTLTNIENGVAASIHEHILKN</sequence>
<dbReference type="SFLD" id="SFLDG01140">
    <property type="entry name" value="C2.B:_Phosphomannomutase_and_P"/>
    <property type="match status" value="1"/>
</dbReference>
<accession>A0A1H6ZYN4</accession>
<proteinExistence type="predicted"/>